<keyword evidence="1" id="KW-0560">Oxidoreductase</keyword>
<dbReference type="PRINTS" id="PR00069">
    <property type="entry name" value="ALDKETRDTASE"/>
</dbReference>
<dbReference type="PIRSF" id="PIRSF000097">
    <property type="entry name" value="AKR"/>
    <property type="match status" value="1"/>
</dbReference>
<protein>
    <submittedName>
        <fullName evidence="6">ARAD1D33154p</fullName>
    </submittedName>
</protein>
<evidence type="ECO:0000256" key="2">
    <source>
        <dbReference type="PIRSR" id="PIRSR000097-1"/>
    </source>
</evidence>
<gene>
    <name evidence="6" type="ORF">GNLVRS02_ARAD1D33154g</name>
</gene>
<dbReference type="InterPro" id="IPR036812">
    <property type="entry name" value="NAD(P)_OxRdtase_dom_sf"/>
</dbReference>
<dbReference type="FunFam" id="3.20.20.100:FF:000002">
    <property type="entry name" value="2,5-diketo-D-gluconic acid reductase A"/>
    <property type="match status" value="1"/>
</dbReference>
<feature type="domain" description="NADP-dependent oxidoreductase" evidence="5">
    <location>
        <begin position="24"/>
        <end position="267"/>
    </location>
</feature>
<sequence>MSTRATQTLHTGRTIPQFALGVYAIHADETAAAVQDAFQVGYRHVDTARVYGNEKESAQGVARFLKQHPEVSRQDVYFTTKIWSHEFEYKTAMRAIQDSVDNAKEIEYIDLFLVHTPASTKQKRLEVYRALQDSVDKGFIKDIGVSNYGIAHLQELLDWDGLRYKPVVNQIEINPWLQRNKEVEFCRQHKIAVESYSPLMLGRRFHEPELLKLAHKYKCSAAQILLKWNLQKGYIPLPKSGNPQRIRENFNLDDIELTDSELESLGDANEHFMAAGGPDPLQSGLN</sequence>
<dbReference type="PANTHER" id="PTHR43827">
    <property type="entry name" value="2,5-DIKETO-D-GLUCONIC ACID REDUCTASE"/>
    <property type="match status" value="1"/>
</dbReference>
<dbReference type="SUPFAM" id="SSF51430">
    <property type="entry name" value="NAD(P)-linked oxidoreductase"/>
    <property type="match status" value="1"/>
</dbReference>
<dbReference type="CDD" id="cd19071">
    <property type="entry name" value="AKR_AKR1-5-like"/>
    <property type="match status" value="1"/>
</dbReference>
<evidence type="ECO:0000256" key="1">
    <source>
        <dbReference type="ARBA" id="ARBA00023002"/>
    </source>
</evidence>
<evidence type="ECO:0000256" key="4">
    <source>
        <dbReference type="PIRSR" id="PIRSR000097-3"/>
    </source>
</evidence>
<dbReference type="InterPro" id="IPR023210">
    <property type="entry name" value="NADP_OxRdtase_dom"/>
</dbReference>
<dbReference type="Pfam" id="PF00248">
    <property type="entry name" value="Aldo_ket_red"/>
    <property type="match status" value="1"/>
</dbReference>
<dbReference type="AlphaFoldDB" id="A0A060TB85"/>
<feature type="binding site" evidence="3">
    <location>
        <position position="115"/>
    </location>
    <ligand>
        <name>substrate</name>
    </ligand>
</feature>
<feature type="site" description="Lowers pKa of active site Tyr" evidence="4">
    <location>
        <position position="81"/>
    </location>
</feature>
<dbReference type="InterPro" id="IPR018170">
    <property type="entry name" value="Aldo/ket_reductase_CS"/>
</dbReference>
<evidence type="ECO:0000256" key="3">
    <source>
        <dbReference type="PIRSR" id="PIRSR000097-2"/>
    </source>
</evidence>
<accession>A0A060TB85</accession>
<evidence type="ECO:0000313" key="6">
    <source>
        <dbReference type="EMBL" id="CDP38370.1"/>
    </source>
</evidence>
<name>A0A060TB85_BLAAD</name>
<dbReference type="Gene3D" id="3.20.20.100">
    <property type="entry name" value="NADP-dependent oxidoreductase domain"/>
    <property type="match status" value="1"/>
</dbReference>
<reference evidence="6" key="2">
    <citation type="submission" date="2014-06" db="EMBL/GenBank/DDBJ databases">
        <title>The complete genome of Blastobotrys (Arxula) adeninivorans LS3 - a yeast of biotechnological interest.</title>
        <authorList>
            <person name="Kunze G."/>
            <person name="Gaillardin C."/>
            <person name="Czernicka M."/>
            <person name="Durrens P."/>
            <person name="Martin T."/>
            <person name="Boer E."/>
            <person name="Gabaldon T."/>
            <person name="Cruz J."/>
            <person name="Talla E."/>
            <person name="Marck C."/>
            <person name="Goffeau A."/>
            <person name="Barbe V."/>
            <person name="Baret P."/>
            <person name="Baronian K."/>
            <person name="Beier S."/>
            <person name="Bleykasten C."/>
            <person name="Bode R."/>
            <person name="Casaregola S."/>
            <person name="Despons L."/>
            <person name="Fairhead C."/>
            <person name="Giersberg M."/>
            <person name="Gierski P."/>
            <person name="Hahnel U."/>
            <person name="Hartmann A."/>
            <person name="Jankowska D."/>
            <person name="Jubin C."/>
            <person name="Jung P."/>
            <person name="Lafontaine I."/>
            <person name="Leh-Louis V."/>
            <person name="Lemaire M."/>
            <person name="Marcet-Houben M."/>
            <person name="Mascher M."/>
            <person name="Morel G."/>
            <person name="Richard G.-F."/>
            <person name="Riechen J."/>
            <person name="Sacerdot C."/>
            <person name="Sarkar A."/>
            <person name="Savel G."/>
            <person name="Schacherer J."/>
            <person name="Sherman D."/>
            <person name="Straub M.-L."/>
            <person name="Stein N."/>
            <person name="Thierry A."/>
            <person name="Trautwein-Schult A."/>
            <person name="Westhof E."/>
            <person name="Worch S."/>
            <person name="Dujon B."/>
            <person name="Souciet J.-L."/>
            <person name="Wincker P."/>
            <person name="Scholz U."/>
            <person name="Neuveglise N."/>
        </authorList>
    </citation>
    <scope>NUCLEOTIDE SEQUENCE</scope>
    <source>
        <strain evidence="6">LS3</strain>
    </source>
</reference>
<organism evidence="6">
    <name type="scientific">Blastobotrys adeninivorans</name>
    <name type="common">Yeast</name>
    <name type="synonym">Arxula adeninivorans</name>
    <dbReference type="NCBI Taxonomy" id="409370"/>
    <lineage>
        <taxon>Eukaryota</taxon>
        <taxon>Fungi</taxon>
        <taxon>Dikarya</taxon>
        <taxon>Ascomycota</taxon>
        <taxon>Saccharomycotina</taxon>
        <taxon>Dipodascomycetes</taxon>
        <taxon>Dipodascales</taxon>
        <taxon>Trichomonascaceae</taxon>
        <taxon>Blastobotrys</taxon>
    </lineage>
</organism>
<dbReference type="EMBL" id="HG937694">
    <property type="protein sequence ID" value="CDP38370.1"/>
    <property type="molecule type" value="Genomic_DNA"/>
</dbReference>
<feature type="active site" description="Proton donor" evidence="2">
    <location>
        <position position="51"/>
    </location>
</feature>
<dbReference type="PROSITE" id="PS00062">
    <property type="entry name" value="ALDOKETO_REDUCTASE_2"/>
    <property type="match status" value="1"/>
</dbReference>
<dbReference type="InterPro" id="IPR020471">
    <property type="entry name" value="AKR"/>
</dbReference>
<evidence type="ECO:0000259" key="5">
    <source>
        <dbReference type="Pfam" id="PF00248"/>
    </source>
</evidence>
<dbReference type="GO" id="GO:0016616">
    <property type="term" value="F:oxidoreductase activity, acting on the CH-OH group of donors, NAD or NADP as acceptor"/>
    <property type="evidence" value="ECO:0007669"/>
    <property type="project" value="UniProtKB-ARBA"/>
</dbReference>
<reference evidence="6" key="1">
    <citation type="submission" date="2014-02" db="EMBL/GenBank/DDBJ databases">
        <authorList>
            <person name="Genoscope - CEA"/>
        </authorList>
    </citation>
    <scope>NUCLEOTIDE SEQUENCE</scope>
    <source>
        <strain evidence="6">LS3</strain>
    </source>
</reference>
<proteinExistence type="predicted"/>
<dbReference type="PANTHER" id="PTHR43827:SF13">
    <property type="entry name" value="ALDO_KETO REDUCTASE FAMILY PROTEIN"/>
    <property type="match status" value="1"/>
</dbReference>
<dbReference type="PhylomeDB" id="A0A060TB85"/>